<dbReference type="InterPro" id="IPR014043">
    <property type="entry name" value="Acyl_transferase_dom"/>
</dbReference>
<dbReference type="InterPro" id="IPR016035">
    <property type="entry name" value="Acyl_Trfase/lysoPLipase"/>
</dbReference>
<dbReference type="InterPro" id="IPR050858">
    <property type="entry name" value="Mal-CoA-ACP_Trans/PKS_FabD"/>
</dbReference>
<dbReference type="InterPro" id="IPR001227">
    <property type="entry name" value="Ac_transferase_dom_sf"/>
</dbReference>
<dbReference type="SUPFAM" id="SSF55048">
    <property type="entry name" value="Probable ACP-binding domain of malonyl-CoA ACP transacylase"/>
    <property type="match status" value="1"/>
</dbReference>
<evidence type="ECO:0000259" key="1">
    <source>
        <dbReference type="SMART" id="SM00827"/>
    </source>
</evidence>
<gene>
    <name evidence="2" type="ORF">WS71_26135</name>
</gene>
<dbReference type="AlphaFoldDB" id="A0A1B4G419"/>
<dbReference type="EMBL" id="CP013389">
    <property type="protein sequence ID" value="AOJ10653.1"/>
    <property type="molecule type" value="Genomic_DNA"/>
</dbReference>
<dbReference type="PANTHER" id="PTHR42681:SF6">
    <property type="entry name" value="BLL0263 PROTEIN"/>
    <property type="match status" value="1"/>
</dbReference>
<reference evidence="2 3" key="1">
    <citation type="submission" date="2015-12" db="EMBL/GenBank/DDBJ databases">
        <title>Diversity of Burkholderia near neighbor genomes.</title>
        <authorList>
            <person name="Sahl J."/>
            <person name="Wagner D."/>
            <person name="Keim P."/>
        </authorList>
    </citation>
    <scope>NUCLEOTIDE SEQUENCE [LARGE SCALE GENOMIC DNA]</scope>
    <source>
        <strain evidence="2 3">BDU8</strain>
    </source>
</reference>
<dbReference type="SUPFAM" id="SSF52151">
    <property type="entry name" value="FabD/lysophospholipase-like"/>
    <property type="match status" value="1"/>
</dbReference>
<evidence type="ECO:0000313" key="3">
    <source>
        <dbReference type="Proteomes" id="UP000067711"/>
    </source>
</evidence>
<dbReference type="Proteomes" id="UP000067711">
    <property type="component" value="Chromosome 1"/>
</dbReference>
<dbReference type="PANTHER" id="PTHR42681">
    <property type="entry name" value="MALONYL-COA-ACYL CARRIER PROTEIN TRANSACYLASE, MITOCHONDRIAL"/>
    <property type="match status" value="1"/>
</dbReference>
<dbReference type="Pfam" id="PF00698">
    <property type="entry name" value="Acyl_transf_1"/>
    <property type="match status" value="1"/>
</dbReference>
<dbReference type="SMART" id="SM00827">
    <property type="entry name" value="PKS_AT"/>
    <property type="match status" value="1"/>
</dbReference>
<accession>A0A1B4G419</accession>
<protein>
    <submittedName>
        <fullName evidence="2">Malonate decarboxylase subunit epsilon</fullName>
    </submittedName>
</protein>
<evidence type="ECO:0000313" key="2">
    <source>
        <dbReference type="EMBL" id="AOJ10653.1"/>
    </source>
</evidence>
<feature type="domain" description="Malonyl-CoA:ACP transacylase (MAT)" evidence="1">
    <location>
        <begin position="6"/>
        <end position="298"/>
    </location>
</feature>
<dbReference type="GO" id="GO:0006633">
    <property type="term" value="P:fatty acid biosynthetic process"/>
    <property type="evidence" value="ECO:0007669"/>
    <property type="project" value="TreeGrafter"/>
</dbReference>
<name>A0A1B4G419_9BURK</name>
<proteinExistence type="predicted"/>
<dbReference type="InterPro" id="IPR017554">
    <property type="entry name" value="Malonate_deCOase_MdcHsu"/>
</dbReference>
<dbReference type="Gene3D" id="3.40.366.10">
    <property type="entry name" value="Malonyl-Coenzyme A Acyl Carrier Protein, domain 2"/>
    <property type="match status" value="1"/>
</dbReference>
<dbReference type="RefSeq" id="WP_066490492.1">
    <property type="nucleotide sequence ID" value="NZ_CP013389.1"/>
</dbReference>
<dbReference type="Gene3D" id="3.30.70.250">
    <property type="entry name" value="Malonyl-CoA ACP transacylase, ACP-binding"/>
    <property type="match status" value="1"/>
</dbReference>
<dbReference type="NCBIfam" id="TIGR03131">
    <property type="entry name" value="malonate_mdcH"/>
    <property type="match status" value="1"/>
</dbReference>
<sequence length="312" mass="32049">MTIAILCSGQGCQRAGMFELTADLPEAAPLFAHAATLLGADPRDWVCDAGDDALRENFAAQLVCTLQAVSAMTRLDALLPRRRCVAGYSVGEVAAWSVAGLVDARAALDLVAARAHAMDAASDGDAGMLFVRGLSRDVIDASCATHGVAVAIVNPGDAYVLAGPRAALDALAADARSRGAARVAPVAVHVASHTRWLGAAVPRFRAALAGARIARAPVAGTRLLSGIDGAPVLDVDAGVDKLARQIAEPIDWAGCLAGCVEAGARAFVELGPGRALAEMAAAAYPALPARSLADFRSWDGVRAWLSRVDLDI</sequence>
<dbReference type="InterPro" id="IPR016036">
    <property type="entry name" value="Malonyl_transacylase_ACP-bd"/>
</dbReference>
<dbReference type="GO" id="GO:0004314">
    <property type="term" value="F:[acyl-carrier-protein] S-malonyltransferase activity"/>
    <property type="evidence" value="ECO:0007669"/>
    <property type="project" value="TreeGrafter"/>
</dbReference>
<dbReference type="GO" id="GO:0005829">
    <property type="term" value="C:cytosol"/>
    <property type="evidence" value="ECO:0007669"/>
    <property type="project" value="TreeGrafter"/>
</dbReference>
<organism evidence="2 3">
    <name type="scientific">Burkholderia mayonis</name>
    <dbReference type="NCBI Taxonomy" id="1385591"/>
    <lineage>
        <taxon>Bacteria</taxon>
        <taxon>Pseudomonadati</taxon>
        <taxon>Pseudomonadota</taxon>
        <taxon>Betaproteobacteria</taxon>
        <taxon>Burkholderiales</taxon>
        <taxon>Burkholderiaceae</taxon>
        <taxon>Burkholderia</taxon>
        <taxon>pseudomallei group</taxon>
    </lineage>
</organism>